<sequence>MRLQYVLLSTALLAINDSQGNEHLAMALLDSGYQSSFITRRLCDKLGLKSNRVNLTVSGIGSVTSNVTHRCNTTVKSRDGTNKPKLQKTAFGWVVSGPMNVNGRQNTVNCNLSTKFELHDQLTRFWEIEESSSKKLMSNEEIVWEAHFSETFRRNNEGRHNFLRNGFKYSVDFLKCSLMDEKVPSISSFIYDLRYGSSVVLGYSVLVRISEHMYKRKAANIIRSDFYVDDLLSGADTREEAIELCKQISECLQGGCFNLRKSRSNDPSILQNVQSQTNETALDFGTQSNSKTLGLRRSCANDPLMYLIQTDSDKPTTIRTILSCISQIFDPLGLLRPCVIIAKVIIQDLWLAKLGWDDPLPKSCLVSFYR</sequence>
<proteinExistence type="predicted"/>
<gene>
    <name evidence="1" type="ORF">NQ318_012895</name>
</gene>
<dbReference type="PANTHER" id="PTHR47331">
    <property type="entry name" value="PHD-TYPE DOMAIN-CONTAINING PROTEIN"/>
    <property type="match status" value="1"/>
</dbReference>
<keyword evidence="2" id="KW-1185">Reference proteome</keyword>
<accession>A0AAV8YC26</accession>
<dbReference type="AlphaFoldDB" id="A0AAV8YC26"/>
<organism evidence="1 2">
    <name type="scientific">Aromia moschata</name>
    <dbReference type="NCBI Taxonomy" id="1265417"/>
    <lineage>
        <taxon>Eukaryota</taxon>
        <taxon>Metazoa</taxon>
        <taxon>Ecdysozoa</taxon>
        <taxon>Arthropoda</taxon>
        <taxon>Hexapoda</taxon>
        <taxon>Insecta</taxon>
        <taxon>Pterygota</taxon>
        <taxon>Neoptera</taxon>
        <taxon>Endopterygota</taxon>
        <taxon>Coleoptera</taxon>
        <taxon>Polyphaga</taxon>
        <taxon>Cucujiformia</taxon>
        <taxon>Chrysomeloidea</taxon>
        <taxon>Cerambycidae</taxon>
        <taxon>Cerambycinae</taxon>
        <taxon>Callichromatini</taxon>
        <taxon>Aromia</taxon>
    </lineage>
</organism>
<comment type="caution">
    <text evidence="1">The sequence shown here is derived from an EMBL/GenBank/DDBJ whole genome shotgun (WGS) entry which is preliminary data.</text>
</comment>
<evidence type="ECO:0000313" key="2">
    <source>
        <dbReference type="Proteomes" id="UP001162162"/>
    </source>
</evidence>
<evidence type="ECO:0000313" key="1">
    <source>
        <dbReference type="EMBL" id="KAJ8949147.1"/>
    </source>
</evidence>
<dbReference type="InterPro" id="IPR021109">
    <property type="entry name" value="Peptidase_aspartic_dom_sf"/>
</dbReference>
<dbReference type="Pfam" id="PF05380">
    <property type="entry name" value="Peptidase_A17"/>
    <property type="match status" value="1"/>
</dbReference>
<dbReference type="EMBL" id="JAPWTK010000123">
    <property type="protein sequence ID" value="KAJ8949147.1"/>
    <property type="molecule type" value="Genomic_DNA"/>
</dbReference>
<protein>
    <recommendedName>
        <fullName evidence="3">Peptidase aspartic putative domain-containing protein</fullName>
    </recommendedName>
</protein>
<reference evidence="1" key="1">
    <citation type="journal article" date="2023" name="Insect Mol. Biol.">
        <title>Genome sequencing provides insights into the evolution of gene families encoding plant cell wall-degrading enzymes in longhorned beetles.</title>
        <authorList>
            <person name="Shin N.R."/>
            <person name="Okamura Y."/>
            <person name="Kirsch R."/>
            <person name="Pauchet Y."/>
        </authorList>
    </citation>
    <scope>NUCLEOTIDE SEQUENCE</scope>
    <source>
        <strain evidence="1">AMC_N1</strain>
    </source>
</reference>
<evidence type="ECO:0008006" key="3">
    <source>
        <dbReference type="Google" id="ProtNLM"/>
    </source>
</evidence>
<dbReference type="Gene3D" id="2.40.70.10">
    <property type="entry name" value="Acid Proteases"/>
    <property type="match status" value="1"/>
</dbReference>
<dbReference type="Proteomes" id="UP001162162">
    <property type="component" value="Unassembled WGS sequence"/>
</dbReference>
<name>A0AAV8YC26_9CUCU</name>
<dbReference type="InterPro" id="IPR008042">
    <property type="entry name" value="Retrotrans_Pao"/>
</dbReference>